<dbReference type="CDD" id="cd07097">
    <property type="entry name" value="ALDH_KGSADH-YcbD"/>
    <property type="match status" value="1"/>
</dbReference>
<dbReference type="InterPro" id="IPR016161">
    <property type="entry name" value="Ald_DH/histidinol_DH"/>
</dbReference>
<dbReference type="InterPro" id="IPR016160">
    <property type="entry name" value="Ald_DH_CS_CYS"/>
</dbReference>
<dbReference type="Gene3D" id="3.40.309.10">
    <property type="entry name" value="Aldehyde Dehydrogenase, Chain A, domain 2"/>
    <property type="match status" value="1"/>
</dbReference>
<dbReference type="InterPro" id="IPR016163">
    <property type="entry name" value="Ald_DH_C"/>
</dbReference>
<comment type="caution">
    <text evidence="5">The sequence shown here is derived from an EMBL/GenBank/DDBJ whole genome shotgun (WGS) entry which is preliminary data.</text>
</comment>
<evidence type="ECO:0000256" key="2">
    <source>
        <dbReference type="PROSITE-ProRule" id="PRU10007"/>
    </source>
</evidence>
<evidence type="ECO:0000259" key="4">
    <source>
        <dbReference type="Pfam" id="PF00171"/>
    </source>
</evidence>
<sequence>MESYKSFIGGKWVGTEATTHNVNPSDTKDLLGLAAQSGIEHVNQAVAAAREAFPAWSTSPIQLRSRILDVTGNEILARRDELGRLLASEEGKTLREATGEVIRAGEIFKFMAGEALRIPGEVLDSTRPGMTVEITREAVGVIGMITPWNFPIAIPAWKTAPALAFGNCVVIKPAELVPASAQVLADILHRAGLPDGVFNLVLGKGSVVGQALIEHPGIDAISFTGSQGVGENIAQIAASRMIRCQLEMGGKNPLVVMDDADIDIAVECALDGSFFATGQRCTASSRLIVQSGIHDQFVERLVSRMKAINVGHALDPQTHIGPVVDLRQLESNFSHVHSARAEGAELIYGGERLDLATPGFYMSPALLIATHNDMKINQDEVFGPVASVIPAADFDEALAIANNTRFGLSSGIVTRSLKHAAAFKRHSQAGMVMVNAPTAGVDPHVPFGGRKASSFGPREQGRYAIEFYTSVKTSYIQP</sequence>
<evidence type="ECO:0000256" key="3">
    <source>
        <dbReference type="RuleBase" id="RU003345"/>
    </source>
</evidence>
<evidence type="ECO:0000313" key="5">
    <source>
        <dbReference type="EMBL" id="NIF21533.1"/>
    </source>
</evidence>
<gene>
    <name evidence="5" type="ORF">F3J40_07970</name>
</gene>
<dbReference type="Proteomes" id="UP001515683">
    <property type="component" value="Unassembled WGS sequence"/>
</dbReference>
<dbReference type="InterPro" id="IPR015590">
    <property type="entry name" value="Aldehyde_DH_dom"/>
</dbReference>
<dbReference type="PROSITE" id="PS00687">
    <property type="entry name" value="ALDEHYDE_DEHYDR_GLU"/>
    <property type="match status" value="1"/>
</dbReference>
<dbReference type="Pfam" id="PF00171">
    <property type="entry name" value="Aldedh"/>
    <property type="match status" value="1"/>
</dbReference>
<dbReference type="PANTHER" id="PTHR11699">
    <property type="entry name" value="ALDEHYDE DEHYDROGENASE-RELATED"/>
    <property type="match status" value="1"/>
</dbReference>
<dbReference type="InterPro" id="IPR016162">
    <property type="entry name" value="Ald_DH_N"/>
</dbReference>
<keyword evidence="6" id="KW-1185">Reference proteome</keyword>
<comment type="similarity">
    <text evidence="3">Belongs to the aldehyde dehydrogenase family.</text>
</comment>
<proteinExistence type="inferred from homology"/>
<dbReference type="EMBL" id="VWXF01000002">
    <property type="protein sequence ID" value="NIF21533.1"/>
    <property type="molecule type" value="Genomic_DNA"/>
</dbReference>
<name>A0ABX0R842_9GAMM</name>
<reference evidence="5 6" key="1">
    <citation type="journal article" date="2019" name="bioRxiv">
        <title>Bacteria contribute to plant secondary compound degradation in a generalist herbivore system.</title>
        <authorList>
            <person name="Francoeur C.B."/>
            <person name="Khadempour L."/>
            <person name="Moreira-Soto R.D."/>
            <person name="Gotting K."/>
            <person name="Book A.J."/>
            <person name="Pinto-Tomas A.A."/>
            <person name="Keefover-Ring K."/>
            <person name="Currie C.R."/>
        </authorList>
    </citation>
    <scope>NUCLEOTIDE SEQUENCE [LARGE SCALE GENOMIC DNA]</scope>
    <source>
        <strain evidence="5">Acro-835</strain>
    </source>
</reference>
<evidence type="ECO:0000313" key="6">
    <source>
        <dbReference type="Proteomes" id="UP001515683"/>
    </source>
</evidence>
<feature type="domain" description="Aldehyde dehydrogenase" evidence="4">
    <location>
        <begin position="12"/>
        <end position="473"/>
    </location>
</feature>
<dbReference type="SUPFAM" id="SSF53720">
    <property type="entry name" value="ALDH-like"/>
    <property type="match status" value="1"/>
</dbReference>
<accession>A0ABX0R842</accession>
<dbReference type="Gene3D" id="3.40.605.10">
    <property type="entry name" value="Aldehyde Dehydrogenase, Chain A, domain 1"/>
    <property type="match status" value="1"/>
</dbReference>
<feature type="active site" evidence="2">
    <location>
        <position position="247"/>
    </location>
</feature>
<organism evidence="5 6">
    <name type="scientific">Candidatus Pantoea multigeneris</name>
    <dbReference type="NCBI Taxonomy" id="2608357"/>
    <lineage>
        <taxon>Bacteria</taxon>
        <taxon>Pseudomonadati</taxon>
        <taxon>Pseudomonadota</taxon>
        <taxon>Gammaproteobacteria</taxon>
        <taxon>Enterobacterales</taxon>
        <taxon>Erwiniaceae</taxon>
        <taxon>Pantoea</taxon>
    </lineage>
</organism>
<evidence type="ECO:0000256" key="1">
    <source>
        <dbReference type="ARBA" id="ARBA00023002"/>
    </source>
</evidence>
<keyword evidence="1 3" id="KW-0560">Oxidoreductase</keyword>
<dbReference type="InterPro" id="IPR029510">
    <property type="entry name" value="Ald_DH_CS_GLU"/>
</dbReference>
<dbReference type="PROSITE" id="PS00070">
    <property type="entry name" value="ALDEHYDE_DEHYDR_CYS"/>
    <property type="match status" value="1"/>
</dbReference>
<protein>
    <submittedName>
        <fullName evidence="5">Aldehyde dehydrogenase family protein</fullName>
    </submittedName>
</protein>
<dbReference type="RefSeq" id="WP_017345969.1">
    <property type="nucleotide sequence ID" value="NZ_VWXF01000002.1"/>
</dbReference>